<organism evidence="2 3">
    <name type="scientific">Periconia macrospinosa</name>
    <dbReference type="NCBI Taxonomy" id="97972"/>
    <lineage>
        <taxon>Eukaryota</taxon>
        <taxon>Fungi</taxon>
        <taxon>Dikarya</taxon>
        <taxon>Ascomycota</taxon>
        <taxon>Pezizomycotina</taxon>
        <taxon>Dothideomycetes</taxon>
        <taxon>Pleosporomycetidae</taxon>
        <taxon>Pleosporales</taxon>
        <taxon>Massarineae</taxon>
        <taxon>Periconiaceae</taxon>
        <taxon>Periconia</taxon>
    </lineage>
</organism>
<evidence type="ECO:0000313" key="2">
    <source>
        <dbReference type="EMBL" id="PVI00769.1"/>
    </source>
</evidence>
<dbReference type="Proteomes" id="UP000244855">
    <property type="component" value="Unassembled WGS sequence"/>
</dbReference>
<dbReference type="InterPro" id="IPR036188">
    <property type="entry name" value="FAD/NAD-bd_sf"/>
</dbReference>
<reference evidence="2 3" key="1">
    <citation type="journal article" date="2018" name="Sci. Rep.">
        <title>Comparative genomics provides insights into the lifestyle and reveals functional heterogeneity of dark septate endophytic fungi.</title>
        <authorList>
            <person name="Knapp D.G."/>
            <person name="Nemeth J.B."/>
            <person name="Barry K."/>
            <person name="Hainaut M."/>
            <person name="Henrissat B."/>
            <person name="Johnson J."/>
            <person name="Kuo A."/>
            <person name="Lim J.H.P."/>
            <person name="Lipzen A."/>
            <person name="Nolan M."/>
            <person name="Ohm R.A."/>
            <person name="Tamas L."/>
            <person name="Grigoriev I.V."/>
            <person name="Spatafora J.W."/>
            <person name="Nagy L.G."/>
            <person name="Kovacs G.M."/>
        </authorList>
    </citation>
    <scope>NUCLEOTIDE SEQUENCE [LARGE SCALE GENOMIC DNA]</scope>
    <source>
        <strain evidence="2 3">DSE2036</strain>
    </source>
</reference>
<keyword evidence="1" id="KW-1133">Transmembrane helix</keyword>
<evidence type="ECO:0000256" key="1">
    <source>
        <dbReference type="SAM" id="Phobius"/>
    </source>
</evidence>
<proteinExistence type="predicted"/>
<accession>A0A2V1DRV5</accession>
<dbReference type="STRING" id="97972.A0A2V1DRV5"/>
<protein>
    <recommendedName>
        <fullName evidence="4">FAD/NAD(P)-binding domain-containing protein</fullName>
    </recommendedName>
</protein>
<dbReference type="AlphaFoldDB" id="A0A2V1DRV5"/>
<dbReference type="EMBL" id="KZ805368">
    <property type="protein sequence ID" value="PVI00769.1"/>
    <property type="molecule type" value="Genomic_DNA"/>
</dbReference>
<dbReference type="Pfam" id="PF13450">
    <property type="entry name" value="NAD_binding_8"/>
    <property type="match status" value="1"/>
</dbReference>
<evidence type="ECO:0008006" key="4">
    <source>
        <dbReference type="Google" id="ProtNLM"/>
    </source>
</evidence>
<gene>
    <name evidence="2" type="ORF">DM02DRAFT_718204</name>
</gene>
<dbReference type="SUPFAM" id="SSF51905">
    <property type="entry name" value="FAD/NAD(P)-binding domain"/>
    <property type="match status" value="1"/>
</dbReference>
<keyword evidence="1" id="KW-0472">Membrane</keyword>
<sequence>MASSEFNLSTKKQTVAIVGSGLAGLATAYLLHNDRHQRYAVSIFESGETFSFNSASVSIRDESQRAIEQIDLPMRAFAQGYYANLIRMYQYLGIKCNPQRFIYTFAKASETGSSMAMSAEPAIQGPYFVHTSNHHQIPPIRPKGVPLIPWLLDVIYVAACYFWWSFCCFWVAPYPATQARECESLDEYVQRIKLPRHFMNFYLLPLLASVATCTHTALLQSPARDAIEYKKRSAGGQHFTVSELSQVQQELGAGVRARFSTTIKKIEAIEGSKKVRIVSRATDDDMDREEIFDYVVLAVAPGVVGQIYQRLESAMTQIPSTLVESVVQHHDGMKLSRSASSSATTPLPHTLHFRTSTALAQTESLHVYPSSGAIVTTCPLTDISSSAQHVLKSARFFRGLRTPRSRRIVNEMFGENLNPVTSFSYGDDEKKKLDFWKNGDENVWLAGGWCWDGMVLLEGCVVSAMRVARALDVDVPWARSLD</sequence>
<feature type="transmembrane region" description="Helical" evidence="1">
    <location>
        <begin position="150"/>
        <end position="172"/>
    </location>
</feature>
<name>A0A2V1DRV5_9PLEO</name>
<dbReference type="PANTHER" id="PTHR42923:SF42">
    <property type="entry name" value="AMINE OXIDASE DOMAIN-CONTAINING PROTEIN"/>
    <property type="match status" value="1"/>
</dbReference>
<dbReference type="InterPro" id="IPR050464">
    <property type="entry name" value="Zeta_carotene_desat/Oxidored"/>
</dbReference>
<dbReference type="Gene3D" id="3.50.50.60">
    <property type="entry name" value="FAD/NAD(P)-binding domain"/>
    <property type="match status" value="1"/>
</dbReference>
<keyword evidence="3" id="KW-1185">Reference proteome</keyword>
<evidence type="ECO:0000313" key="3">
    <source>
        <dbReference type="Proteomes" id="UP000244855"/>
    </source>
</evidence>
<keyword evidence="1" id="KW-0812">Transmembrane</keyword>
<dbReference type="GO" id="GO:0016491">
    <property type="term" value="F:oxidoreductase activity"/>
    <property type="evidence" value="ECO:0007669"/>
    <property type="project" value="TreeGrafter"/>
</dbReference>
<feature type="transmembrane region" description="Helical" evidence="1">
    <location>
        <begin position="14"/>
        <end position="31"/>
    </location>
</feature>
<dbReference type="PANTHER" id="PTHR42923">
    <property type="entry name" value="PROTOPORPHYRINOGEN OXIDASE"/>
    <property type="match status" value="1"/>
</dbReference>
<dbReference type="OrthoDB" id="5977668at2759"/>